<sequence length="106" mass="12285">MATLRVYQPKEEYISVVKQFIDVEEQNPSKELLDEYYACVFETDEMNLPGAFDDEDILLSSVEAMVNVSSKKLRALGAYDVIDIAQKEKRKQLLLLEDDEYEVIEE</sequence>
<reference evidence="1 2" key="1">
    <citation type="submission" date="2024-09" db="EMBL/GenBank/DDBJ databases">
        <authorList>
            <person name="Sun Q."/>
            <person name="Mori K."/>
        </authorList>
    </citation>
    <scope>NUCLEOTIDE SEQUENCE [LARGE SCALE GENOMIC DNA]</scope>
    <source>
        <strain evidence="1 2">JCM 11201</strain>
    </source>
</reference>
<evidence type="ECO:0000313" key="2">
    <source>
        <dbReference type="Proteomes" id="UP001589609"/>
    </source>
</evidence>
<dbReference type="EMBL" id="JBHMAF010000193">
    <property type="protein sequence ID" value="MFB9761473.1"/>
    <property type="molecule type" value="Genomic_DNA"/>
</dbReference>
<protein>
    <submittedName>
        <fullName evidence="1">Uncharacterized protein</fullName>
    </submittedName>
</protein>
<evidence type="ECO:0000313" key="1">
    <source>
        <dbReference type="EMBL" id="MFB9761473.1"/>
    </source>
</evidence>
<proteinExistence type="predicted"/>
<comment type="caution">
    <text evidence="1">The sequence shown here is derived from an EMBL/GenBank/DDBJ whole genome shotgun (WGS) entry which is preliminary data.</text>
</comment>
<dbReference type="Proteomes" id="UP001589609">
    <property type="component" value="Unassembled WGS sequence"/>
</dbReference>
<name>A0ABV5WM24_9BACI</name>
<dbReference type="RefSeq" id="WP_129726216.1">
    <property type="nucleotide sequence ID" value="NZ_JAPCYI010000001.1"/>
</dbReference>
<organism evidence="1 2">
    <name type="scientific">Ectobacillus funiculus</name>
    <dbReference type="NCBI Taxonomy" id="137993"/>
    <lineage>
        <taxon>Bacteria</taxon>
        <taxon>Bacillati</taxon>
        <taxon>Bacillota</taxon>
        <taxon>Bacilli</taxon>
        <taxon>Bacillales</taxon>
        <taxon>Bacillaceae</taxon>
        <taxon>Ectobacillus</taxon>
    </lineage>
</organism>
<gene>
    <name evidence="1" type="ORF">ACFFMS_24825</name>
</gene>
<keyword evidence="2" id="KW-1185">Reference proteome</keyword>
<accession>A0ABV5WM24</accession>